<proteinExistence type="predicted"/>
<comment type="caution">
    <text evidence="2">The sequence shown here is derived from an EMBL/GenBank/DDBJ whole genome shotgun (WGS) entry which is preliminary data.</text>
</comment>
<feature type="domain" description="DUF6443" evidence="1">
    <location>
        <begin position="25"/>
        <end position="149"/>
    </location>
</feature>
<evidence type="ECO:0000313" key="3">
    <source>
        <dbReference type="Proteomes" id="UP000544222"/>
    </source>
</evidence>
<accession>A0A7W5DS93</accession>
<sequence length="1122" mass="124004">MMTINEIAFTQTSTQNYIVTTVPYQAVSATSSLSDANSNTTIQYFDGLGRLSETVQEAITPSGADLIAAVVYDNFGREAQRWLPGALSGNNGAYVSGYTSLAQTTNGGDANPYSRTDYEASPLNRVTGQYGPGTDWYNNGKKETIAYTTNSGDVKLFTASGAQLTCSGFYTAGTLYGQKNTDEDGHTLEIFTDKQGRKILSRANGNADTYYVYDDLDNLRYVLPPLASDQFSGTGSWNNDNIILKQYAYIYRYDWKNRVAMKRLPGCDSICLVYDNADRLILSQDGNQRLKSQWIVNKYDVFGRLLYSGLLSDSRTRGAMDSTYSGSIITETYSGSGPECGYTCTGLTPSRLLTVNYYDNYGYLKLLDAPTQGQLNPVNQSGYTYPDTLHVKTLLTGTRIYHLDNPAKYETTAIYYDKYGRTVQTRATNHMGGYDITCNLVDFTGKPTATYTTHSINGTTVSASELLNYTYDKAQRLLTITSNINNSGTVPLVTNTYDKLGRLQAKVMGGTVDTTSYAYNVRSWLTAISSSHFTENLYYETNSANLPDFSNAYNGNIAGMQWSLPAENLKYNRVYTFGYDGLNRLTDGTYCGWSGSMAAGTSGQYTETYSYDKMGNITNFVRYGLQTNTPAMSYGMIDNLTLAHNGNQLTKVTDNGSDGLYYGDEEYQVNTANSGNCRAYDANGNTLYDTNSDIWGIRYNLLNLPDTIQFYQGHQILYHYSAVGTKQEVTDKTSPGGVTIPVTNLDTVLTNPTVLSTITTDYLGNAVYRNDTLLRILLPTGYWQGNTYYYYLKDHLGSNREVLSQTRQVVEYSDYYPSGMRFGESVVNGGNVQPYRHTGMEMQGMHGLNWIDNEARMRSVNVPEFTTIDPLAEMYYGISPYGYCADNPIYYVDPDGMTVVYDSKSNSYTIKGDDIYAYWGYLQDINNGTGSMENMLKACNAAAQGNGNGENGTNLPTTMDEISVIGFPQGSLGTITPSPPITNFEFWLNEKTDNIWGKLARGLLSMAYTVVNSPAITLTGRTWGGAYVDSPNDRILPLVDMATWGLSASITKLLPIVEAADGLHGFNTFMKANKGNFTGKGWQIEASQIFKINSINKMAVDNFSDSYLIMNGANTAKESFSK</sequence>
<dbReference type="Pfam" id="PF20041">
    <property type="entry name" value="DUF6443"/>
    <property type="match status" value="1"/>
</dbReference>
<dbReference type="AlphaFoldDB" id="A0A7W5DS93"/>
<evidence type="ECO:0000313" key="2">
    <source>
        <dbReference type="EMBL" id="MBB3187860.1"/>
    </source>
</evidence>
<dbReference type="PANTHER" id="PTHR32305:SF15">
    <property type="entry name" value="PROTEIN RHSA-RELATED"/>
    <property type="match status" value="1"/>
</dbReference>
<keyword evidence="3" id="KW-1185">Reference proteome</keyword>
<dbReference type="InterPro" id="IPR050708">
    <property type="entry name" value="T6SS_VgrG/RHS"/>
</dbReference>
<gene>
    <name evidence="2" type="ORF">FHX64_002058</name>
</gene>
<dbReference type="Proteomes" id="UP000544222">
    <property type="component" value="Unassembled WGS sequence"/>
</dbReference>
<reference evidence="2 3" key="1">
    <citation type="submission" date="2020-08" db="EMBL/GenBank/DDBJ databases">
        <title>Genomic Encyclopedia of Type Strains, Phase IV (KMG-IV): sequencing the most valuable type-strain genomes for metagenomic binning, comparative biology and taxonomic classification.</title>
        <authorList>
            <person name="Goeker M."/>
        </authorList>
    </citation>
    <scope>NUCLEOTIDE SEQUENCE [LARGE SCALE GENOMIC DNA]</scope>
    <source>
        <strain evidence="2 3">DSM 27471</strain>
    </source>
</reference>
<name>A0A7W5DS93_9PORP</name>
<dbReference type="EMBL" id="JACHYB010000002">
    <property type="protein sequence ID" value="MBB3187860.1"/>
    <property type="molecule type" value="Genomic_DNA"/>
</dbReference>
<dbReference type="InterPro" id="IPR022385">
    <property type="entry name" value="Rhs_assc_core"/>
</dbReference>
<evidence type="ECO:0000259" key="1">
    <source>
        <dbReference type="Pfam" id="PF20041"/>
    </source>
</evidence>
<dbReference type="RefSeq" id="WP_183413675.1">
    <property type="nucleotide sequence ID" value="NZ_JACHYB010000002.1"/>
</dbReference>
<dbReference type="InterPro" id="IPR045619">
    <property type="entry name" value="DUF6443"/>
</dbReference>
<dbReference type="PANTHER" id="PTHR32305">
    <property type="match status" value="1"/>
</dbReference>
<organism evidence="2 3">
    <name type="scientific">Microbacter margulisiae</name>
    <dbReference type="NCBI Taxonomy" id="1350067"/>
    <lineage>
        <taxon>Bacteria</taxon>
        <taxon>Pseudomonadati</taxon>
        <taxon>Bacteroidota</taxon>
        <taxon>Bacteroidia</taxon>
        <taxon>Bacteroidales</taxon>
        <taxon>Porphyromonadaceae</taxon>
        <taxon>Microbacter</taxon>
    </lineage>
</organism>
<dbReference type="Gene3D" id="2.180.10.10">
    <property type="entry name" value="RHS repeat-associated core"/>
    <property type="match status" value="1"/>
</dbReference>
<protein>
    <submittedName>
        <fullName evidence="2">RHS repeat-associated protein</fullName>
    </submittedName>
</protein>
<dbReference type="NCBIfam" id="TIGR03696">
    <property type="entry name" value="Rhs_assc_core"/>
    <property type="match status" value="1"/>
</dbReference>